<dbReference type="AlphaFoldDB" id="A0A5J4T9M6"/>
<evidence type="ECO:0000313" key="3">
    <source>
        <dbReference type="Proteomes" id="UP000324800"/>
    </source>
</evidence>
<gene>
    <name evidence="2" type="ORF">EZS28_049357</name>
</gene>
<protein>
    <recommendedName>
        <fullName evidence="1">DDE-1 domain-containing protein</fullName>
    </recommendedName>
</protein>
<dbReference type="OrthoDB" id="3341102at2759"/>
<dbReference type="Gene3D" id="3.30.420.10">
    <property type="entry name" value="Ribonuclease H-like superfamily/Ribonuclease H"/>
    <property type="match status" value="1"/>
</dbReference>
<dbReference type="GO" id="GO:0003676">
    <property type="term" value="F:nucleic acid binding"/>
    <property type="evidence" value="ECO:0007669"/>
    <property type="project" value="InterPro"/>
</dbReference>
<dbReference type="EMBL" id="SNRW01035144">
    <property type="protein sequence ID" value="KAA6355116.1"/>
    <property type="molecule type" value="Genomic_DNA"/>
</dbReference>
<dbReference type="InterPro" id="IPR036397">
    <property type="entry name" value="RNaseH_sf"/>
</dbReference>
<dbReference type="Pfam" id="PF03184">
    <property type="entry name" value="DDE_1"/>
    <property type="match status" value="1"/>
</dbReference>
<reference evidence="2 3" key="1">
    <citation type="submission" date="2019-03" db="EMBL/GenBank/DDBJ databases">
        <title>Single cell metagenomics reveals metabolic interactions within the superorganism composed of flagellate Streblomastix strix and complex community of Bacteroidetes bacteria on its surface.</title>
        <authorList>
            <person name="Treitli S.C."/>
            <person name="Kolisko M."/>
            <person name="Husnik F."/>
            <person name="Keeling P."/>
            <person name="Hampl V."/>
        </authorList>
    </citation>
    <scope>NUCLEOTIDE SEQUENCE [LARGE SCALE GENOMIC DNA]</scope>
    <source>
        <strain evidence="2">ST1C</strain>
    </source>
</reference>
<organism evidence="2 3">
    <name type="scientific">Streblomastix strix</name>
    <dbReference type="NCBI Taxonomy" id="222440"/>
    <lineage>
        <taxon>Eukaryota</taxon>
        <taxon>Metamonada</taxon>
        <taxon>Preaxostyla</taxon>
        <taxon>Oxymonadida</taxon>
        <taxon>Streblomastigidae</taxon>
        <taxon>Streblomastix</taxon>
    </lineage>
</organism>
<sequence length="195" mass="21601">IAESEGTSMNSELMEEFLSEFFVPKVEETRKRLGVAANERAILLMDNLRAHCTALNLTYLAVNNIIVITPPPHATHLLQAADLGIFGPFKTHMQTLRCNHVHDSQEFLIGIALSAMRQATTAINVRAGFLAGALKEIENNKGNLVAQFVQESIEAAIKTAEDDGILLKEAPTRITNFRAPDPWGFVNYDQFMGFM</sequence>
<comment type="caution">
    <text evidence="2">The sequence shown here is derived from an EMBL/GenBank/DDBJ whole genome shotgun (WGS) entry which is preliminary data.</text>
</comment>
<dbReference type="Proteomes" id="UP000324800">
    <property type="component" value="Unassembled WGS sequence"/>
</dbReference>
<feature type="non-terminal residue" evidence="2">
    <location>
        <position position="1"/>
    </location>
</feature>
<evidence type="ECO:0000259" key="1">
    <source>
        <dbReference type="Pfam" id="PF03184"/>
    </source>
</evidence>
<name>A0A5J4T9M6_9EUKA</name>
<feature type="domain" description="DDE-1" evidence="1">
    <location>
        <begin position="7"/>
        <end position="103"/>
    </location>
</feature>
<evidence type="ECO:0000313" key="2">
    <source>
        <dbReference type="EMBL" id="KAA6355116.1"/>
    </source>
</evidence>
<proteinExistence type="predicted"/>
<accession>A0A5J4T9M6</accession>
<dbReference type="InterPro" id="IPR004875">
    <property type="entry name" value="DDE_SF_endonuclease_dom"/>
</dbReference>